<evidence type="ECO:0000259" key="1">
    <source>
        <dbReference type="PROSITE" id="PS50930"/>
    </source>
</evidence>
<feature type="domain" description="HTH LytTR-type" evidence="1">
    <location>
        <begin position="41"/>
        <end position="145"/>
    </location>
</feature>
<keyword evidence="2" id="KW-0238">DNA-binding</keyword>
<organism evidence="2 3">
    <name type="scientific">Roseburia zhanii</name>
    <dbReference type="NCBI Taxonomy" id="2763064"/>
    <lineage>
        <taxon>Bacteria</taxon>
        <taxon>Bacillati</taxon>
        <taxon>Bacillota</taxon>
        <taxon>Clostridia</taxon>
        <taxon>Lachnospirales</taxon>
        <taxon>Lachnospiraceae</taxon>
        <taxon>Roseburia</taxon>
    </lineage>
</organism>
<evidence type="ECO:0000313" key="3">
    <source>
        <dbReference type="Proteomes" id="UP000606720"/>
    </source>
</evidence>
<dbReference type="RefSeq" id="WP_178051098.1">
    <property type="nucleotide sequence ID" value="NZ_JACOPH010000017.1"/>
</dbReference>
<evidence type="ECO:0000313" key="2">
    <source>
        <dbReference type="EMBL" id="MBC5715299.1"/>
    </source>
</evidence>
<dbReference type="PROSITE" id="PS50930">
    <property type="entry name" value="HTH_LYTTR"/>
    <property type="match status" value="1"/>
</dbReference>
<sequence length="148" mass="16957">MDLKVTQIPKSETETLEIRCHKVSDEVREIVSFIKSRQGMISGKIDGNICEIPILDIYYFESVDKRSFAYTASDNYEINMRIYELEELLRHGSFVRIQKGMLVNLLKIKSIKPGLSGRYVALLKNKEEVIISRNYVPALKKTLKGGSI</sequence>
<dbReference type="Proteomes" id="UP000606720">
    <property type="component" value="Unassembled WGS sequence"/>
</dbReference>
<dbReference type="InterPro" id="IPR007492">
    <property type="entry name" value="LytTR_DNA-bd_dom"/>
</dbReference>
<dbReference type="AlphaFoldDB" id="A0A923RWI5"/>
<dbReference type="PANTHER" id="PTHR37299">
    <property type="entry name" value="TRANSCRIPTIONAL REGULATOR-RELATED"/>
    <property type="match status" value="1"/>
</dbReference>
<keyword evidence="3" id="KW-1185">Reference proteome</keyword>
<dbReference type="InterPro" id="IPR046947">
    <property type="entry name" value="LytR-like"/>
</dbReference>
<dbReference type="EMBL" id="JACOPH010000017">
    <property type="protein sequence ID" value="MBC5715299.1"/>
    <property type="molecule type" value="Genomic_DNA"/>
</dbReference>
<proteinExistence type="predicted"/>
<dbReference type="GO" id="GO:0000156">
    <property type="term" value="F:phosphorelay response regulator activity"/>
    <property type="evidence" value="ECO:0007669"/>
    <property type="project" value="InterPro"/>
</dbReference>
<name>A0A923RWI5_9FIRM</name>
<dbReference type="SMART" id="SM00850">
    <property type="entry name" value="LytTR"/>
    <property type="match status" value="1"/>
</dbReference>
<accession>A0A923RWI5</accession>
<dbReference type="PANTHER" id="PTHR37299:SF4">
    <property type="entry name" value="TRANSCRIPTIONAL REGULATOR"/>
    <property type="match status" value="1"/>
</dbReference>
<dbReference type="Gene3D" id="2.40.50.1020">
    <property type="entry name" value="LytTr DNA-binding domain"/>
    <property type="match status" value="1"/>
</dbReference>
<gene>
    <name evidence="2" type="ORF">H8S17_14015</name>
</gene>
<dbReference type="GO" id="GO:0003677">
    <property type="term" value="F:DNA binding"/>
    <property type="evidence" value="ECO:0007669"/>
    <property type="project" value="UniProtKB-KW"/>
</dbReference>
<dbReference type="Pfam" id="PF04397">
    <property type="entry name" value="LytTR"/>
    <property type="match status" value="1"/>
</dbReference>
<comment type="caution">
    <text evidence="2">The sequence shown here is derived from an EMBL/GenBank/DDBJ whole genome shotgun (WGS) entry which is preliminary data.</text>
</comment>
<protein>
    <submittedName>
        <fullName evidence="2">LytTR family transcriptional regulator DNA-binding domain-containing protein</fullName>
    </submittedName>
</protein>
<reference evidence="2" key="1">
    <citation type="submission" date="2020-08" db="EMBL/GenBank/DDBJ databases">
        <title>Genome public.</title>
        <authorList>
            <person name="Liu C."/>
            <person name="Sun Q."/>
        </authorList>
    </citation>
    <scope>NUCLEOTIDE SEQUENCE</scope>
    <source>
        <strain evidence="2">BX1005</strain>
    </source>
</reference>